<dbReference type="GO" id="GO:0042254">
    <property type="term" value="P:ribosome biogenesis"/>
    <property type="evidence" value="ECO:0007669"/>
    <property type="project" value="TreeGrafter"/>
</dbReference>
<dbReference type="Proteomes" id="UP000053562">
    <property type="component" value="Unassembled WGS sequence"/>
</dbReference>
<dbReference type="InterPro" id="IPR015943">
    <property type="entry name" value="WD40/YVTN_repeat-like_dom_sf"/>
</dbReference>
<feature type="repeat" description="WD" evidence="5">
    <location>
        <begin position="367"/>
        <end position="409"/>
    </location>
</feature>
<evidence type="ECO:0000259" key="7">
    <source>
        <dbReference type="Pfam" id="PF12265"/>
    </source>
</evidence>
<protein>
    <submittedName>
        <fullName evidence="8">WD domain, G-beta repeat domain-containing protein</fullName>
    </submittedName>
</protein>
<evidence type="ECO:0000256" key="6">
    <source>
        <dbReference type="SAM" id="MobiDB-lite"/>
    </source>
</evidence>
<dbReference type="AlphaFoldDB" id="A0A0J9SH28"/>
<evidence type="ECO:0000313" key="8">
    <source>
        <dbReference type="EMBL" id="KMZ81871.1"/>
    </source>
</evidence>
<dbReference type="EMBL" id="KQ234222">
    <property type="protein sequence ID" value="KMZ81871.1"/>
    <property type="molecule type" value="Genomic_DNA"/>
</dbReference>
<evidence type="ECO:0000256" key="2">
    <source>
        <dbReference type="ARBA" id="ARBA00022574"/>
    </source>
</evidence>
<dbReference type="PANTHER" id="PTHR45903">
    <property type="entry name" value="GLUTAMATE-RICH WD REPEAT-CONTAINING PROTEIN 1"/>
    <property type="match status" value="1"/>
</dbReference>
<evidence type="ECO:0000313" key="9">
    <source>
        <dbReference type="Proteomes" id="UP000053562"/>
    </source>
</evidence>
<dbReference type="InterPro" id="IPR019775">
    <property type="entry name" value="WD40_repeat_CS"/>
</dbReference>
<dbReference type="Gene3D" id="2.130.10.10">
    <property type="entry name" value="YVTN repeat-like/Quinoprotein amine dehydrogenase"/>
    <property type="match status" value="1"/>
</dbReference>
<feature type="domain" description="Histone-binding protein RBBP4-like N-terminal" evidence="7">
    <location>
        <begin position="4"/>
        <end position="88"/>
    </location>
</feature>
<accession>A0A0J9SH28</accession>
<sequence>MDGELDVDEEAYDMLFSPVTPWPCLSLDFVLSRPGGGQPPVGEAKKKGRDKGGRFPLAYPLQITCVAGSQAATGSQNEIYLLRWDNLNRLGGGEESGEESSEESGNSGQSDDGDHLGGHGEKKQTGAPPPRLARKKEHVVCKAIKHPHGGLNRIKTCKKINSLIATWCEDGNVYVYEMSEEIRHLDERPYNEELVKKPLHVFEGHTTEGFSLDWNPVHAAKLLSGDNEGNLFLWLPDNEVKWTYERLSIESGTQQKGDRSDGKAKGRKKHTIEDVQWSKGGNGFGHVFAMCSSDRSVSIIDTRDLKKDNQKREGRNGTHLHIADAHAADVNVLSWNENVPFLIASGGDDSIVKIWDIRNASNPVAELKFHKQPISAVSWDHSDTYVVLAASLDNSISIWDLSVETESLEFGLTKHPDQLLFEHLNQKFITDAKFHPLHPGLVVSTSSNNFNIFKPCNV</sequence>
<proteinExistence type="predicted"/>
<dbReference type="SUPFAM" id="SSF50978">
    <property type="entry name" value="WD40 repeat-like"/>
    <property type="match status" value="1"/>
</dbReference>
<evidence type="ECO:0000256" key="3">
    <source>
        <dbReference type="ARBA" id="ARBA00022737"/>
    </source>
</evidence>
<keyword evidence="3" id="KW-0677">Repeat</keyword>
<dbReference type="GO" id="GO:0005730">
    <property type="term" value="C:nucleolus"/>
    <property type="evidence" value="ECO:0007669"/>
    <property type="project" value="TreeGrafter"/>
</dbReference>
<comment type="subcellular location">
    <subcellularLocation>
        <location evidence="1">Nucleus</location>
    </subcellularLocation>
</comment>
<reference evidence="8 9" key="1">
    <citation type="submission" date="2011-08" db="EMBL/GenBank/DDBJ databases">
        <title>The Genome Sequence of Plasmodium vivax India VII.</title>
        <authorList>
            <consortium name="The Broad Institute Genome Sequencing Platform"/>
            <consortium name="The Broad Institute Genome Sequencing Center for Infectious Disease"/>
            <person name="Neafsey D."/>
            <person name="Carlton J."/>
            <person name="Barnwell J."/>
            <person name="Collins W."/>
            <person name="Escalante A."/>
            <person name="Mullikin J."/>
            <person name="Saul A."/>
            <person name="Guigo R."/>
            <person name="Camara F."/>
            <person name="Young S.K."/>
            <person name="Zeng Q."/>
            <person name="Gargeya S."/>
            <person name="Fitzgerald M."/>
            <person name="Haas B."/>
            <person name="Abouelleil A."/>
            <person name="Alvarado L."/>
            <person name="Arachchi H.M."/>
            <person name="Berlin A."/>
            <person name="Brown A."/>
            <person name="Chapman S.B."/>
            <person name="Chen Z."/>
            <person name="Dunbar C."/>
            <person name="Freedman E."/>
            <person name="Gearin G."/>
            <person name="Gellesch M."/>
            <person name="Goldberg J."/>
            <person name="Griggs A."/>
            <person name="Gujja S."/>
            <person name="Heiman D."/>
            <person name="Howarth C."/>
            <person name="Larson L."/>
            <person name="Lui A."/>
            <person name="MacDonald P.J.P."/>
            <person name="Montmayeur A."/>
            <person name="Murphy C."/>
            <person name="Neiman D."/>
            <person name="Pearson M."/>
            <person name="Priest M."/>
            <person name="Roberts A."/>
            <person name="Saif S."/>
            <person name="Shea T."/>
            <person name="Shenoy N."/>
            <person name="Sisk P."/>
            <person name="Stolte C."/>
            <person name="Sykes S."/>
            <person name="Wortman J."/>
            <person name="Nusbaum C."/>
            <person name="Birren B."/>
        </authorList>
    </citation>
    <scope>NUCLEOTIDE SEQUENCE [LARGE SCALE GENOMIC DNA]</scope>
    <source>
        <strain evidence="8 9">India VII</strain>
    </source>
</reference>
<dbReference type="InterPro" id="IPR051972">
    <property type="entry name" value="Glutamate-rich_WD_repeat"/>
</dbReference>
<name>A0A0J9SH28_PLAVI</name>
<dbReference type="InterPro" id="IPR001680">
    <property type="entry name" value="WD40_rpt"/>
</dbReference>
<organism evidence="8 9">
    <name type="scientific">Plasmodium vivax India VII</name>
    <dbReference type="NCBI Taxonomy" id="1077284"/>
    <lineage>
        <taxon>Eukaryota</taxon>
        <taxon>Sar</taxon>
        <taxon>Alveolata</taxon>
        <taxon>Apicomplexa</taxon>
        <taxon>Aconoidasida</taxon>
        <taxon>Haemosporida</taxon>
        <taxon>Plasmodiidae</taxon>
        <taxon>Plasmodium</taxon>
        <taxon>Plasmodium (Plasmodium)</taxon>
    </lineage>
</organism>
<dbReference type="Pfam" id="PF00400">
    <property type="entry name" value="WD40"/>
    <property type="match status" value="2"/>
</dbReference>
<dbReference type="PANTHER" id="PTHR45903:SF1">
    <property type="entry name" value="GLUTAMATE-RICH WD REPEAT-CONTAINING PROTEIN 1"/>
    <property type="match status" value="1"/>
</dbReference>
<dbReference type="InterPro" id="IPR036322">
    <property type="entry name" value="WD40_repeat_dom_sf"/>
</dbReference>
<dbReference type="PROSITE" id="PS50082">
    <property type="entry name" value="WD_REPEATS_2"/>
    <property type="match status" value="2"/>
</dbReference>
<dbReference type="Pfam" id="PF12265">
    <property type="entry name" value="CAF1C_H4-bd"/>
    <property type="match status" value="1"/>
</dbReference>
<keyword evidence="2 5" id="KW-0853">WD repeat</keyword>
<feature type="region of interest" description="Disordered" evidence="6">
    <location>
        <begin position="91"/>
        <end position="136"/>
    </location>
</feature>
<dbReference type="SMART" id="SM00320">
    <property type="entry name" value="WD40"/>
    <property type="match status" value="6"/>
</dbReference>
<feature type="compositionally biased region" description="Basic and acidic residues" evidence="6">
    <location>
        <begin position="112"/>
        <end position="124"/>
    </location>
</feature>
<evidence type="ECO:0000256" key="4">
    <source>
        <dbReference type="ARBA" id="ARBA00023242"/>
    </source>
</evidence>
<feature type="region of interest" description="Disordered" evidence="6">
    <location>
        <begin position="251"/>
        <end position="271"/>
    </location>
</feature>
<dbReference type="PROSITE" id="PS50294">
    <property type="entry name" value="WD_REPEATS_REGION"/>
    <property type="match status" value="2"/>
</dbReference>
<evidence type="ECO:0000256" key="1">
    <source>
        <dbReference type="ARBA" id="ARBA00004123"/>
    </source>
</evidence>
<dbReference type="InterPro" id="IPR022052">
    <property type="entry name" value="Histone-bd_RBBP4-like_N"/>
</dbReference>
<dbReference type="PROSITE" id="PS00678">
    <property type="entry name" value="WD_REPEATS_1"/>
    <property type="match status" value="2"/>
</dbReference>
<keyword evidence="4" id="KW-0539">Nucleus</keyword>
<dbReference type="OrthoDB" id="2161379at2759"/>
<feature type="repeat" description="WD" evidence="5">
    <location>
        <begin position="323"/>
        <end position="365"/>
    </location>
</feature>
<evidence type="ECO:0000256" key="5">
    <source>
        <dbReference type="PROSITE-ProRule" id="PRU00221"/>
    </source>
</evidence>
<gene>
    <name evidence="8" type="ORF">PVIIG_02920</name>
</gene>